<sequence length="192" mass="19707">MKAGTGIRTTGFVAAAAGLVLLSGCGGTAPSDPAVSATGVAGSSSSASPQTNPQSAFDPCTALTPQFLAEHQWDSRPPEPKQDSQGGLTWKGCRYVARAGYGFVVETTNGTIDQIRSKYPAAVNIPAGDRKAVRYEARPDVPGGCTINVEMRSGSLYILTNVPQTSTNKHLVACDIATDIATAVAPLLPAGS</sequence>
<evidence type="ECO:0000313" key="2">
    <source>
        <dbReference type="EMBL" id="MEB3513389.1"/>
    </source>
</evidence>
<feature type="compositionally biased region" description="Low complexity" evidence="1">
    <location>
        <begin position="34"/>
        <end position="56"/>
    </location>
</feature>
<organism evidence="2 3">
    <name type="scientific">Nocardia implantans</name>
    <dbReference type="NCBI Taxonomy" id="3108168"/>
    <lineage>
        <taxon>Bacteria</taxon>
        <taxon>Bacillati</taxon>
        <taxon>Actinomycetota</taxon>
        <taxon>Actinomycetes</taxon>
        <taxon>Mycobacteriales</taxon>
        <taxon>Nocardiaceae</taxon>
        <taxon>Nocardia</taxon>
    </lineage>
</organism>
<gene>
    <name evidence="2" type="ORF">U3653_25470</name>
</gene>
<reference evidence="2 3" key="1">
    <citation type="submission" date="2023-12" db="EMBL/GenBank/DDBJ databases">
        <title>novel species in genus Nocarida.</title>
        <authorList>
            <person name="Li Z."/>
        </authorList>
    </citation>
    <scope>NUCLEOTIDE SEQUENCE [LARGE SCALE GENOMIC DNA]</scope>
    <source>
        <strain evidence="2 3">CDC186</strain>
    </source>
</reference>
<accession>A0ABU6B0Y5</accession>
<name>A0ABU6B0Y5_9NOCA</name>
<proteinExistence type="predicted"/>
<dbReference type="PROSITE" id="PS51257">
    <property type="entry name" value="PROKAR_LIPOPROTEIN"/>
    <property type="match status" value="1"/>
</dbReference>
<evidence type="ECO:0000256" key="1">
    <source>
        <dbReference type="SAM" id="MobiDB-lite"/>
    </source>
</evidence>
<keyword evidence="3" id="KW-1185">Reference proteome</keyword>
<feature type="region of interest" description="Disordered" evidence="1">
    <location>
        <begin position="34"/>
        <end position="59"/>
    </location>
</feature>
<comment type="caution">
    <text evidence="2">The sequence shown here is derived from an EMBL/GenBank/DDBJ whole genome shotgun (WGS) entry which is preliminary data.</text>
</comment>
<dbReference type="InterPro" id="IPR024520">
    <property type="entry name" value="DUF3558"/>
</dbReference>
<evidence type="ECO:0000313" key="3">
    <source>
        <dbReference type="Proteomes" id="UP001348098"/>
    </source>
</evidence>
<dbReference type="Pfam" id="PF12079">
    <property type="entry name" value="DUF3558"/>
    <property type="match status" value="1"/>
</dbReference>
<dbReference type="EMBL" id="JAYKYQ010000011">
    <property type="protein sequence ID" value="MEB3513389.1"/>
    <property type="molecule type" value="Genomic_DNA"/>
</dbReference>
<protein>
    <submittedName>
        <fullName evidence="2">DUF3558 domain-containing protein</fullName>
    </submittedName>
</protein>
<dbReference type="RefSeq" id="WP_195082545.1">
    <property type="nucleotide sequence ID" value="NZ_JAYESH010000017.1"/>
</dbReference>
<dbReference type="Proteomes" id="UP001348098">
    <property type="component" value="Unassembled WGS sequence"/>
</dbReference>